<comment type="cofactor">
    <cofactor evidence="1">
        <name>Zn(2+)</name>
        <dbReference type="ChEBI" id="CHEBI:29105"/>
    </cofactor>
</comment>
<evidence type="ECO:0000256" key="4">
    <source>
        <dbReference type="ARBA" id="ARBA00022723"/>
    </source>
</evidence>
<dbReference type="Gene3D" id="3.20.20.150">
    <property type="entry name" value="Divalent-metal-dependent TIM barrel enzymes"/>
    <property type="match status" value="1"/>
</dbReference>
<keyword evidence="8" id="KW-0234">DNA repair</keyword>
<dbReference type="AlphaFoldDB" id="A0A0M2ST11"/>
<keyword evidence="3" id="KW-0540">Nuclease</keyword>
<dbReference type="InterPro" id="IPR013022">
    <property type="entry name" value="Xyl_isomerase-like_TIM-brl"/>
</dbReference>
<evidence type="ECO:0000259" key="9">
    <source>
        <dbReference type="Pfam" id="PF01261"/>
    </source>
</evidence>
<name>A0A0M2ST11_9BACI</name>
<evidence type="ECO:0000313" key="11">
    <source>
        <dbReference type="Proteomes" id="UP000034166"/>
    </source>
</evidence>
<evidence type="ECO:0000313" key="10">
    <source>
        <dbReference type="EMBL" id="KKK37729.1"/>
    </source>
</evidence>
<dbReference type="Pfam" id="PF01261">
    <property type="entry name" value="AP_endonuc_2"/>
    <property type="match status" value="1"/>
</dbReference>
<keyword evidence="10" id="KW-0255">Endonuclease</keyword>
<sequence length="282" mass="31428">MKFGSHVSIRNGYYGAAKRAASNGAAAFQYFPKNPRSLSVKAFDRQDAESCKQFCREHGILTVAHTPYSTSLTPPDDKKEMTINSLLNDLEITQACGSVGVVVHFGSQISSSDPLASYHLMIEMLNTVLSQWDGDSLILLENNAGTKGALGITFEEMVQIRSLCDEPEKIGFCFDTCHAFASGLWDGRNTGEIVSKGEDLGYWTHLKAVHLNNSKYPTGSKKDRHANIFNSGHIKELELEQLVRVPLLKEIPFILETPDDEGITHSQEIEMLYERWGKNERT</sequence>
<dbReference type="PANTHER" id="PTHR21445:SF0">
    <property type="entry name" value="APURINIC-APYRIMIDINIC ENDONUCLEASE"/>
    <property type="match status" value="1"/>
</dbReference>
<keyword evidence="7" id="KW-0862">Zinc</keyword>
<comment type="similarity">
    <text evidence="2">Belongs to the AP endonuclease 2 family.</text>
</comment>
<evidence type="ECO:0000256" key="7">
    <source>
        <dbReference type="ARBA" id="ARBA00022833"/>
    </source>
</evidence>
<reference evidence="10 11" key="1">
    <citation type="submission" date="2015-04" db="EMBL/GenBank/DDBJ databases">
        <title>Taxonomic description and genome sequence of Bacillus campisalis sp. nov., a novel member of the genus Bacillus isolated from solar saltern.</title>
        <authorList>
            <person name="Mathan Kumar R."/>
            <person name="Kaur G."/>
            <person name="Kumar A."/>
            <person name="Singh N.K."/>
            <person name="Kaur N."/>
            <person name="Kumar N."/>
            <person name="Mayilraj S."/>
        </authorList>
    </citation>
    <scope>NUCLEOTIDE SEQUENCE [LARGE SCALE GENOMIC DNA]</scope>
    <source>
        <strain evidence="10 11">SA2-6</strain>
    </source>
</reference>
<evidence type="ECO:0000256" key="8">
    <source>
        <dbReference type="ARBA" id="ARBA00023204"/>
    </source>
</evidence>
<evidence type="ECO:0000256" key="1">
    <source>
        <dbReference type="ARBA" id="ARBA00001947"/>
    </source>
</evidence>
<dbReference type="GO" id="GO:0008081">
    <property type="term" value="F:phosphoric diester hydrolase activity"/>
    <property type="evidence" value="ECO:0007669"/>
    <property type="project" value="TreeGrafter"/>
</dbReference>
<evidence type="ECO:0000256" key="3">
    <source>
        <dbReference type="ARBA" id="ARBA00022722"/>
    </source>
</evidence>
<dbReference type="EMBL" id="LAYY01000012">
    <property type="protein sequence ID" value="KKK37729.1"/>
    <property type="molecule type" value="Genomic_DNA"/>
</dbReference>
<dbReference type="SMART" id="SM00518">
    <property type="entry name" value="AP2Ec"/>
    <property type="match status" value="1"/>
</dbReference>
<gene>
    <name evidence="10" type="ORF">WQ57_12270</name>
</gene>
<dbReference type="Proteomes" id="UP000034166">
    <property type="component" value="Unassembled WGS sequence"/>
</dbReference>
<keyword evidence="4" id="KW-0479">Metal-binding</keyword>
<dbReference type="InterPro" id="IPR018246">
    <property type="entry name" value="AP_endonuc_F2_Zn_BS"/>
</dbReference>
<evidence type="ECO:0000256" key="2">
    <source>
        <dbReference type="ARBA" id="ARBA00005340"/>
    </source>
</evidence>
<feature type="domain" description="Xylose isomerase-like TIM barrel" evidence="9">
    <location>
        <begin position="18"/>
        <end position="270"/>
    </location>
</feature>
<dbReference type="PROSITE" id="PS51432">
    <property type="entry name" value="AP_NUCLEASE_F2_4"/>
    <property type="match status" value="1"/>
</dbReference>
<evidence type="ECO:0000256" key="6">
    <source>
        <dbReference type="ARBA" id="ARBA00022801"/>
    </source>
</evidence>
<keyword evidence="11" id="KW-1185">Reference proteome</keyword>
<keyword evidence="5" id="KW-0227">DNA damage</keyword>
<dbReference type="InterPro" id="IPR036237">
    <property type="entry name" value="Xyl_isomerase-like_sf"/>
</dbReference>
<keyword evidence="6" id="KW-0378">Hydrolase</keyword>
<evidence type="ECO:0000256" key="5">
    <source>
        <dbReference type="ARBA" id="ARBA00022763"/>
    </source>
</evidence>
<accession>A0A0M2ST11</accession>
<dbReference type="GO" id="GO:0008270">
    <property type="term" value="F:zinc ion binding"/>
    <property type="evidence" value="ECO:0007669"/>
    <property type="project" value="InterPro"/>
</dbReference>
<organism evidence="10 11">
    <name type="scientific">Mesobacillus campisalis</name>
    <dbReference type="NCBI Taxonomy" id="1408103"/>
    <lineage>
        <taxon>Bacteria</taxon>
        <taxon>Bacillati</taxon>
        <taxon>Bacillota</taxon>
        <taxon>Bacilli</taxon>
        <taxon>Bacillales</taxon>
        <taxon>Bacillaceae</taxon>
        <taxon>Mesobacillus</taxon>
    </lineage>
</organism>
<dbReference type="InterPro" id="IPR001719">
    <property type="entry name" value="AP_endonuc_2"/>
</dbReference>
<dbReference type="PANTHER" id="PTHR21445">
    <property type="entry name" value="ENDONUCLEASE IV ENDODEOXYRIBONUCLEASE IV"/>
    <property type="match status" value="1"/>
</dbReference>
<dbReference type="GO" id="GO:0006284">
    <property type="term" value="P:base-excision repair"/>
    <property type="evidence" value="ECO:0007669"/>
    <property type="project" value="TreeGrafter"/>
</dbReference>
<dbReference type="NCBIfam" id="TIGR00587">
    <property type="entry name" value="nfo"/>
    <property type="match status" value="1"/>
</dbReference>
<proteinExistence type="inferred from homology"/>
<dbReference type="PROSITE" id="PS00730">
    <property type="entry name" value="AP_NUCLEASE_F2_2"/>
    <property type="match status" value="1"/>
</dbReference>
<dbReference type="OrthoDB" id="9805666at2"/>
<dbReference type="SUPFAM" id="SSF51658">
    <property type="entry name" value="Xylose isomerase-like"/>
    <property type="match status" value="1"/>
</dbReference>
<protein>
    <submittedName>
        <fullName evidence="10">Endonuclease IV</fullName>
    </submittedName>
</protein>
<dbReference type="RefSeq" id="WP_046524067.1">
    <property type="nucleotide sequence ID" value="NZ_LAYY01000012.1"/>
</dbReference>
<comment type="caution">
    <text evidence="10">The sequence shown here is derived from an EMBL/GenBank/DDBJ whole genome shotgun (WGS) entry which is preliminary data.</text>
</comment>
<dbReference type="GO" id="GO:0003677">
    <property type="term" value="F:DNA binding"/>
    <property type="evidence" value="ECO:0007669"/>
    <property type="project" value="InterPro"/>
</dbReference>
<dbReference type="PATRIC" id="fig|1408103.3.peg.2759"/>
<dbReference type="GO" id="GO:0003906">
    <property type="term" value="F:DNA-(apurinic or apyrimidinic site) endonuclease activity"/>
    <property type="evidence" value="ECO:0007669"/>
    <property type="project" value="TreeGrafter"/>
</dbReference>